<dbReference type="Pfam" id="PF13251">
    <property type="entry name" value="DUF4042"/>
    <property type="match status" value="1"/>
</dbReference>
<dbReference type="SUPFAM" id="SSF48371">
    <property type="entry name" value="ARM repeat"/>
    <property type="match status" value="1"/>
</dbReference>
<dbReference type="InterPro" id="IPR025283">
    <property type="entry name" value="DUF4042"/>
</dbReference>
<name>A0A444V1M3_ACIRT</name>
<dbReference type="Gene3D" id="1.25.10.10">
    <property type="entry name" value="Leucine-rich Repeat Variant"/>
    <property type="match status" value="2"/>
</dbReference>
<dbReference type="PANTHER" id="PTHR13366:SF0">
    <property type="entry name" value="HEAT REPEAT-CONTAINING PROTEIN 6"/>
    <property type="match status" value="1"/>
</dbReference>
<gene>
    <name evidence="5" type="ORF">EOD39_18107</name>
</gene>
<evidence type="ECO:0000259" key="4">
    <source>
        <dbReference type="Pfam" id="PF13251"/>
    </source>
</evidence>
<organism evidence="5 6">
    <name type="scientific">Acipenser ruthenus</name>
    <name type="common">Sterlet sturgeon</name>
    <dbReference type="NCBI Taxonomy" id="7906"/>
    <lineage>
        <taxon>Eukaryota</taxon>
        <taxon>Metazoa</taxon>
        <taxon>Chordata</taxon>
        <taxon>Craniata</taxon>
        <taxon>Vertebrata</taxon>
        <taxon>Euteleostomi</taxon>
        <taxon>Actinopterygii</taxon>
        <taxon>Chondrostei</taxon>
        <taxon>Acipenseriformes</taxon>
        <taxon>Acipenseridae</taxon>
        <taxon>Acipenser</taxon>
    </lineage>
</organism>
<dbReference type="PANTHER" id="PTHR13366">
    <property type="entry name" value="MALARIA ANTIGEN-RELATED"/>
    <property type="match status" value="1"/>
</dbReference>
<evidence type="ECO:0000256" key="3">
    <source>
        <dbReference type="SAM" id="MobiDB-lite"/>
    </source>
</evidence>
<evidence type="ECO:0000256" key="2">
    <source>
        <dbReference type="ARBA" id="ARBA00022737"/>
    </source>
</evidence>
<feature type="region of interest" description="Disordered" evidence="3">
    <location>
        <begin position="298"/>
        <end position="337"/>
    </location>
</feature>
<proteinExistence type="predicted"/>
<keyword evidence="2" id="KW-0677">Repeat</keyword>
<dbReference type="InterPro" id="IPR000357">
    <property type="entry name" value="HEAT"/>
</dbReference>
<sequence length="824" mass="89436">MPMVLYPSPLPQYEGSPTAKQEATDTPGSSKQTGNKKRKSRGKSRKGGSEAKQDEEVDEQGAGLAAGLERLKLGGGGGGAGDCAGRQLWVQTPGPPSGFLHPSWKRIISSSDSEFSDPEGGMQSKLRLYQAKVRQCALHCFLSTVKCIEKKALYGYWSSFIPDAPGIGSPQSVSLLTIALKDPSPKTRAGSLQVLSAILEGSKQFLSVAQDTTDHKRAFTPFSATLASSIRELHRCLLLALVAEPSSQTLTQIIKPPETRAAQPTLEADQALHPTPSLTLLGALVSAQAPLSEVELLLRQPSSSSRTNSGAGTPQEPRESWRKPPTNPGTPPVDSPPAEPCWLLRLCISLVMLPREEPPYSDSDGGTAPSGSVYEPSPIRLEALQLLEELGSGIIQQHKADSQVPLDKRVTVNQAVTFWLVMLNGPLPGALQNTQHPTLQTSACDALSSILPEAFSSLPDNRQILCITMLLGLNHSENSLVKAASVRALGVYILFPCLREDVMFVADTANAILTSLDDRSPNVRAKAAWSLGNLTDTLIFNMESMGLCFQEEFSDLLLLKMLKSATQASSDKDRVKSNAVRALGNLLHFLQPHHISKPRFTAVVEDSIQALIRTVQGEATMKVRWNACYALGNTFRNPALPLGTAPWTSQAFSALTSVVKSCKNFKVRIKSAMALAIPSSRGRYGDAEQFGEVWEALVQALEHSEETEDFLEYKYCASLRAQLCQALLHLLGLASLADLPRIHTTVAEKGEVIRSYMVRYHCTSTEGEDAGSCPEPQERVRILERSIEHLRGLQEKQGEAQGTALTAVRYLETILKSCTDCEQQ</sequence>
<feature type="compositionally biased region" description="Pro residues" evidence="3">
    <location>
        <begin position="325"/>
        <end position="337"/>
    </location>
</feature>
<evidence type="ECO:0000313" key="5">
    <source>
        <dbReference type="EMBL" id="RXM94327.1"/>
    </source>
</evidence>
<feature type="domain" description="DUF4042" evidence="4">
    <location>
        <begin position="132"/>
        <end position="255"/>
    </location>
</feature>
<dbReference type="AlphaFoldDB" id="A0A444V1M3"/>
<dbReference type="InterPro" id="IPR016024">
    <property type="entry name" value="ARM-type_fold"/>
</dbReference>
<dbReference type="Pfam" id="PF02985">
    <property type="entry name" value="HEAT"/>
    <property type="match status" value="1"/>
</dbReference>
<keyword evidence="6" id="KW-1185">Reference proteome</keyword>
<accession>A0A444V1M3</accession>
<evidence type="ECO:0000256" key="1">
    <source>
        <dbReference type="ARBA" id="ARBA00015263"/>
    </source>
</evidence>
<feature type="region of interest" description="Disordered" evidence="3">
    <location>
        <begin position="1"/>
        <end position="60"/>
    </location>
</feature>
<dbReference type="InterPro" id="IPR052107">
    <property type="entry name" value="HEAT6"/>
</dbReference>
<evidence type="ECO:0000313" key="6">
    <source>
        <dbReference type="Proteomes" id="UP000289886"/>
    </source>
</evidence>
<feature type="compositionally biased region" description="Basic residues" evidence="3">
    <location>
        <begin position="34"/>
        <end position="46"/>
    </location>
</feature>
<comment type="caution">
    <text evidence="5">The sequence shown here is derived from an EMBL/GenBank/DDBJ whole genome shotgun (WGS) entry which is preliminary data.</text>
</comment>
<dbReference type="EMBL" id="SCEB01003498">
    <property type="protein sequence ID" value="RXM94327.1"/>
    <property type="molecule type" value="Genomic_DNA"/>
</dbReference>
<protein>
    <recommendedName>
        <fullName evidence="1">HEAT repeat-containing protein 6</fullName>
    </recommendedName>
</protein>
<feature type="compositionally biased region" description="Polar residues" evidence="3">
    <location>
        <begin position="18"/>
        <end position="33"/>
    </location>
</feature>
<reference evidence="5 6" key="1">
    <citation type="submission" date="2019-01" db="EMBL/GenBank/DDBJ databases">
        <title>Draft Genome and Complete Hox-Cluster Characterization of the Sterlet Sturgeon (Acipenser ruthenus).</title>
        <authorList>
            <person name="Wei Q."/>
        </authorList>
    </citation>
    <scope>NUCLEOTIDE SEQUENCE [LARGE SCALE GENOMIC DNA]</scope>
    <source>
        <strain evidence="5">WHYD16114868_AA</strain>
        <tissue evidence="5">Blood</tissue>
    </source>
</reference>
<dbReference type="InterPro" id="IPR011989">
    <property type="entry name" value="ARM-like"/>
</dbReference>
<feature type="compositionally biased region" description="Polar residues" evidence="3">
    <location>
        <begin position="300"/>
        <end position="312"/>
    </location>
</feature>
<dbReference type="Proteomes" id="UP000289886">
    <property type="component" value="Unassembled WGS sequence"/>
</dbReference>